<dbReference type="OrthoDB" id="439046at2759"/>
<accession>A0A9R1X9U7</accession>
<dbReference type="InterPro" id="IPR011990">
    <property type="entry name" value="TPR-like_helical_dom_sf"/>
</dbReference>
<gene>
    <name evidence="1" type="ORF">LSAT_V11C500263420</name>
</gene>
<dbReference type="EMBL" id="NBSK02000005">
    <property type="protein sequence ID" value="KAJ0204801.1"/>
    <property type="molecule type" value="Genomic_DNA"/>
</dbReference>
<organism evidence="1 2">
    <name type="scientific">Lactuca sativa</name>
    <name type="common">Garden lettuce</name>
    <dbReference type="NCBI Taxonomy" id="4236"/>
    <lineage>
        <taxon>Eukaryota</taxon>
        <taxon>Viridiplantae</taxon>
        <taxon>Streptophyta</taxon>
        <taxon>Embryophyta</taxon>
        <taxon>Tracheophyta</taxon>
        <taxon>Spermatophyta</taxon>
        <taxon>Magnoliopsida</taxon>
        <taxon>eudicotyledons</taxon>
        <taxon>Gunneridae</taxon>
        <taxon>Pentapetalae</taxon>
        <taxon>asterids</taxon>
        <taxon>campanulids</taxon>
        <taxon>Asterales</taxon>
        <taxon>Asteraceae</taxon>
        <taxon>Cichorioideae</taxon>
        <taxon>Cichorieae</taxon>
        <taxon>Lactucinae</taxon>
        <taxon>Lactuca</taxon>
    </lineage>
</organism>
<dbReference type="PANTHER" id="PTHR26312">
    <property type="entry name" value="TETRATRICOPEPTIDE REPEAT PROTEIN 5"/>
    <property type="match status" value="1"/>
</dbReference>
<dbReference type="AlphaFoldDB" id="A0A9R1X9U7"/>
<keyword evidence="2" id="KW-1185">Reference proteome</keyword>
<evidence type="ECO:0000313" key="1">
    <source>
        <dbReference type="EMBL" id="KAJ0204801.1"/>
    </source>
</evidence>
<dbReference type="PANTHER" id="PTHR26312:SF214">
    <property type="entry name" value="TETRATRICOPEPTIDE REPEAT (TPR)-LIKE SUPERFAMILY PROTEIN-RELATED"/>
    <property type="match status" value="1"/>
</dbReference>
<proteinExistence type="predicted"/>
<dbReference type="Gramene" id="rna-gnl|WGS:NBSK|LSAT_5X95540_mrna">
    <property type="protein sequence ID" value="cds-PLY78342.1"/>
    <property type="gene ID" value="gene-LSAT_5X95540"/>
</dbReference>
<sequence>MLLRSSSNPALNSWFRHENPKESSSLEHLFIRHNPRSPTISLYSLNPKNDSPKKIARASSEADLSGSFVTNGMSPLCKLSSIAVAEELEGEESDDCVLLFSTSGLYHNGHGFGVIGGGGGEGKISGRGGHGNHNENDSTDFYYQNMIEANPGNAMLLSNYAKYLKEARCDYPKAEEYCSRAIQANPSDGNVFSMYADLIWETHKDARRAQSYFDQAVQASPDDCYVMASYARFLWDAAAADDDDEEEECEVDMNILTPIAAAC</sequence>
<dbReference type="SUPFAM" id="SSF48452">
    <property type="entry name" value="TPR-like"/>
    <property type="match status" value="1"/>
</dbReference>
<comment type="caution">
    <text evidence="1">The sequence shown here is derived from an EMBL/GenBank/DDBJ whole genome shotgun (WGS) entry which is preliminary data.</text>
</comment>
<dbReference type="Gene3D" id="1.25.40.10">
    <property type="entry name" value="Tetratricopeptide repeat domain"/>
    <property type="match status" value="1"/>
</dbReference>
<protein>
    <submittedName>
        <fullName evidence="1">Uncharacterized protein</fullName>
    </submittedName>
</protein>
<evidence type="ECO:0000313" key="2">
    <source>
        <dbReference type="Proteomes" id="UP000235145"/>
    </source>
</evidence>
<name>A0A9R1X9U7_LACSA</name>
<reference evidence="1 2" key="1">
    <citation type="journal article" date="2017" name="Nat. Commun.">
        <title>Genome assembly with in vitro proximity ligation data and whole-genome triplication in lettuce.</title>
        <authorList>
            <person name="Reyes-Chin-Wo S."/>
            <person name="Wang Z."/>
            <person name="Yang X."/>
            <person name="Kozik A."/>
            <person name="Arikit S."/>
            <person name="Song C."/>
            <person name="Xia L."/>
            <person name="Froenicke L."/>
            <person name="Lavelle D.O."/>
            <person name="Truco M.J."/>
            <person name="Xia R."/>
            <person name="Zhu S."/>
            <person name="Xu C."/>
            <person name="Xu H."/>
            <person name="Xu X."/>
            <person name="Cox K."/>
            <person name="Korf I."/>
            <person name="Meyers B.C."/>
            <person name="Michelmore R.W."/>
        </authorList>
    </citation>
    <scope>NUCLEOTIDE SEQUENCE [LARGE SCALE GENOMIC DNA]</scope>
    <source>
        <strain evidence="2">cv. Salinas</strain>
        <tissue evidence="1">Seedlings</tissue>
    </source>
</reference>
<dbReference type="Proteomes" id="UP000235145">
    <property type="component" value="Unassembled WGS sequence"/>
</dbReference>